<accession>A0A7C8MER3</accession>
<feature type="compositionally biased region" description="Polar residues" evidence="1">
    <location>
        <begin position="361"/>
        <end position="390"/>
    </location>
</feature>
<feature type="compositionally biased region" description="Pro residues" evidence="1">
    <location>
        <begin position="302"/>
        <end position="312"/>
    </location>
</feature>
<dbReference type="InterPro" id="IPR037504">
    <property type="entry name" value="PSI_induc_2"/>
</dbReference>
<dbReference type="OrthoDB" id="5401332at2759"/>
<keyword evidence="2" id="KW-0812">Transmembrane</keyword>
<dbReference type="Proteomes" id="UP000481861">
    <property type="component" value="Unassembled WGS sequence"/>
</dbReference>
<evidence type="ECO:0000256" key="1">
    <source>
        <dbReference type="SAM" id="MobiDB-lite"/>
    </source>
</evidence>
<reference evidence="3 4" key="1">
    <citation type="submission" date="2020-01" db="EMBL/GenBank/DDBJ databases">
        <authorList>
            <consortium name="DOE Joint Genome Institute"/>
            <person name="Haridas S."/>
            <person name="Albert R."/>
            <person name="Binder M."/>
            <person name="Bloem J."/>
            <person name="Labutti K."/>
            <person name="Salamov A."/>
            <person name="Andreopoulos B."/>
            <person name="Baker S.E."/>
            <person name="Barry K."/>
            <person name="Bills G."/>
            <person name="Bluhm B.H."/>
            <person name="Cannon C."/>
            <person name="Castanera R."/>
            <person name="Culley D.E."/>
            <person name="Daum C."/>
            <person name="Ezra D."/>
            <person name="Gonzalez J.B."/>
            <person name="Henrissat B."/>
            <person name="Kuo A."/>
            <person name="Liang C."/>
            <person name="Lipzen A."/>
            <person name="Lutzoni F."/>
            <person name="Magnuson J."/>
            <person name="Mondo S."/>
            <person name="Nolan M."/>
            <person name="Ohm R."/>
            <person name="Pangilinan J."/>
            <person name="Park H.-J.H."/>
            <person name="Ramirez L."/>
            <person name="Alfaro M."/>
            <person name="Sun H."/>
            <person name="Tritt A."/>
            <person name="Yoshinaga Y."/>
            <person name="Zwiers L.-H.L."/>
            <person name="Turgeon B.G."/>
            <person name="Goodwin S.B."/>
            <person name="Spatafora J.W."/>
            <person name="Crous P.W."/>
            <person name="Grigoriev I.V."/>
        </authorList>
    </citation>
    <scope>NUCLEOTIDE SEQUENCE [LARGE SCALE GENOMIC DNA]</scope>
    <source>
        <strain evidence="3 4">CBS 611.86</strain>
    </source>
</reference>
<evidence type="ECO:0008006" key="5">
    <source>
        <dbReference type="Google" id="ProtNLM"/>
    </source>
</evidence>
<feature type="region of interest" description="Disordered" evidence="1">
    <location>
        <begin position="84"/>
        <end position="113"/>
    </location>
</feature>
<feature type="region of interest" description="Disordered" evidence="1">
    <location>
        <begin position="175"/>
        <end position="403"/>
    </location>
</feature>
<proteinExistence type="predicted"/>
<dbReference type="AlphaFoldDB" id="A0A7C8MER3"/>
<keyword evidence="4" id="KW-1185">Reference proteome</keyword>
<dbReference type="EMBL" id="JAADJZ010000034">
    <property type="protein sequence ID" value="KAF2865305.1"/>
    <property type="molecule type" value="Genomic_DNA"/>
</dbReference>
<feature type="transmembrane region" description="Helical" evidence="2">
    <location>
        <begin position="32"/>
        <end position="50"/>
    </location>
</feature>
<keyword evidence="2" id="KW-1133">Transmembrane helix</keyword>
<evidence type="ECO:0000313" key="3">
    <source>
        <dbReference type="EMBL" id="KAF2865305.1"/>
    </source>
</evidence>
<organism evidence="3 4">
    <name type="scientific">Massariosphaeria phaeospora</name>
    <dbReference type="NCBI Taxonomy" id="100035"/>
    <lineage>
        <taxon>Eukaryota</taxon>
        <taxon>Fungi</taxon>
        <taxon>Dikarya</taxon>
        <taxon>Ascomycota</taxon>
        <taxon>Pezizomycotina</taxon>
        <taxon>Dothideomycetes</taxon>
        <taxon>Pleosporomycetidae</taxon>
        <taxon>Pleosporales</taxon>
        <taxon>Pleosporales incertae sedis</taxon>
        <taxon>Massariosphaeria</taxon>
    </lineage>
</organism>
<evidence type="ECO:0000256" key="2">
    <source>
        <dbReference type="SAM" id="Phobius"/>
    </source>
</evidence>
<name>A0A7C8MER3_9PLEO</name>
<dbReference type="PANTHER" id="PTHR40018">
    <property type="entry name" value="[PSI+] INDUCTION PROTEIN 2"/>
    <property type="match status" value="1"/>
</dbReference>
<sequence>MPSLLLRRDFLGDAKDTLSSWDKCMAKTYCKWPVIVAIIVVSLTVLSIVLCVARCICCGAECACCCFRCCACCSCGRSGHKRMKSEPPPPPPMYPAAAGYAAPPAPPAAPPIDTRPLNQQYRSHAAPAFHPAPERPQFATFDGPAKPVNEDALPAMPSWGDARSRHVEEEVMPEKRGDMEMDRLNHNGSTTGLSGTGAAAVGVTRRPRQPSPVQGGYGPPQGYQNDALASRVPQPSPNHSPAPYGAQYGQQQDPYRHVSPIQPSLSPVYGAGAGAGYAQGQQFGRRSPGQAFNQQYDQSYQQPPPRHTPSPPRANDYASGYGPDEYAQAPARSHTPGYVPSVPSVPPRYETPAPSYPGQPTYESSESAYPGQQSYQAFNPSEPQGQQYSGITRKPVDGSWREV</sequence>
<evidence type="ECO:0000313" key="4">
    <source>
        <dbReference type="Proteomes" id="UP000481861"/>
    </source>
</evidence>
<dbReference type="PANTHER" id="PTHR40018:SF1">
    <property type="entry name" value="[PSI+] INDUCTION PROTEIN 2"/>
    <property type="match status" value="1"/>
</dbReference>
<dbReference type="GO" id="GO:0005886">
    <property type="term" value="C:plasma membrane"/>
    <property type="evidence" value="ECO:0007669"/>
    <property type="project" value="TreeGrafter"/>
</dbReference>
<keyword evidence="2" id="KW-0472">Membrane</keyword>
<feature type="compositionally biased region" description="Low complexity" evidence="1">
    <location>
        <begin position="188"/>
        <end position="204"/>
    </location>
</feature>
<protein>
    <recommendedName>
        <fullName evidence="5">Fibroin-3 related protein</fullName>
    </recommendedName>
</protein>
<dbReference type="GO" id="GO:0005935">
    <property type="term" value="C:cellular bud neck"/>
    <property type="evidence" value="ECO:0007669"/>
    <property type="project" value="TreeGrafter"/>
</dbReference>
<feature type="compositionally biased region" description="Basic and acidic residues" evidence="1">
    <location>
        <begin position="175"/>
        <end position="185"/>
    </location>
</feature>
<feature type="compositionally biased region" description="Basic and acidic residues" evidence="1">
    <location>
        <begin position="394"/>
        <end position="403"/>
    </location>
</feature>
<comment type="caution">
    <text evidence="3">The sequence shown here is derived from an EMBL/GenBank/DDBJ whole genome shotgun (WGS) entry which is preliminary data.</text>
</comment>
<gene>
    <name evidence="3" type="ORF">BDV95DRAFT_599778</name>
</gene>